<protein>
    <submittedName>
        <fullName evidence="1">Uncharacterized protein</fullName>
    </submittedName>
</protein>
<evidence type="ECO:0000313" key="1">
    <source>
        <dbReference type="EMBL" id="QHZ52267.1"/>
    </source>
</evidence>
<evidence type="ECO:0000313" key="2">
    <source>
        <dbReference type="Proteomes" id="UP000464330"/>
    </source>
</evidence>
<reference evidence="1 2" key="1">
    <citation type="journal article" date="2020" name="Int. J. Med. Microbiol.">
        <title>Discovery of Paenibacillus larvae ERIC V: Phenotypic and genomic comparison to genotypes ERIC I-IV reveal different inventories of virulence factors which correlate with epidemiological prevalences of American Foulbrood.</title>
        <authorList>
            <person name="Beims H."/>
            <person name="Bunk B."/>
            <person name="Erler S."/>
            <person name="Mohr K.I."/>
            <person name="Sproer C."/>
            <person name="Pradella S."/>
            <person name="Gunther G."/>
            <person name="Rohde M."/>
            <person name="von der Ohe W."/>
            <person name="Steinert M."/>
        </authorList>
    </citation>
    <scope>NUCLEOTIDE SEQUENCE [LARGE SCALE GENOMIC DNA]</scope>
    <source>
        <strain evidence="1">Eric_V</strain>
    </source>
</reference>
<proteinExistence type="predicted"/>
<accession>A0A6C0QV00</accession>
<name>A0A6C0QV00_9BACL</name>
<gene>
    <name evidence="1" type="ORF">ERICV_03153</name>
</gene>
<sequence>MIFWGLCDGAGYRLRRWVIRNLLIGVPVTTLWEQGGECGPAAECRNSCGNRERRGYDPGYTGGKETACTPFRDICRAGDAGWTRSGTRLGTIQASHPSLICTHCDFSYAVRFLSMEAPPKINEQEKAQ</sequence>
<dbReference type="AlphaFoldDB" id="A0A6C0QV00"/>
<organism evidence="1 2">
    <name type="scientific">Paenibacillus larvae subsp. larvae</name>
    <dbReference type="NCBI Taxonomy" id="147375"/>
    <lineage>
        <taxon>Bacteria</taxon>
        <taxon>Bacillati</taxon>
        <taxon>Bacillota</taxon>
        <taxon>Bacilli</taxon>
        <taxon>Bacillales</taxon>
        <taxon>Paenibacillaceae</taxon>
        <taxon>Paenibacillus</taxon>
    </lineage>
</organism>
<dbReference type="EMBL" id="CP019717">
    <property type="protein sequence ID" value="QHZ52267.1"/>
    <property type="molecule type" value="Genomic_DNA"/>
</dbReference>
<dbReference type="Proteomes" id="UP000464330">
    <property type="component" value="Chromosome"/>
</dbReference>